<sequence length="246" mass="27248">MVAQEYVCLFARNSDKKSKTWRDGVLYVQATHSFSRVWLYEADFHNRATDSAIDTFDLLKYSYDRLTGEMITSPRFIIKVCAIRTNSQGSSAIHPNVKLEQSGAILSSNRVARAPALGTCRAFKKYRVCNGTLQTSVQSLPSAFDDCKTFEPKKRHSFGDTDLRLTGASIVEEPSCAGSIHHDISLLNTRGELDDSYATSYTYKKLTNTTATSLKESQHKGKMPQSAVASAEPSALSRTFSVNPPK</sequence>
<evidence type="ECO:0000313" key="3">
    <source>
        <dbReference type="EMBL" id="JAT98527.1"/>
    </source>
</evidence>
<feature type="non-terminal residue" evidence="3">
    <location>
        <position position="246"/>
    </location>
</feature>
<evidence type="ECO:0000256" key="1">
    <source>
        <dbReference type="SAM" id="MobiDB-lite"/>
    </source>
</evidence>
<accession>A0A1E1XGV6</accession>
<dbReference type="InterPro" id="IPR018838">
    <property type="entry name" value="ZGRF1-like_N"/>
</dbReference>
<organism evidence="3">
    <name type="scientific">Amblyomma aureolatum</name>
    <dbReference type="NCBI Taxonomy" id="187763"/>
    <lineage>
        <taxon>Eukaryota</taxon>
        <taxon>Metazoa</taxon>
        <taxon>Ecdysozoa</taxon>
        <taxon>Arthropoda</taxon>
        <taxon>Chelicerata</taxon>
        <taxon>Arachnida</taxon>
        <taxon>Acari</taxon>
        <taxon>Parasitiformes</taxon>
        <taxon>Ixodida</taxon>
        <taxon>Ixodoidea</taxon>
        <taxon>Ixodidae</taxon>
        <taxon>Amblyomminae</taxon>
        <taxon>Amblyomma</taxon>
    </lineage>
</organism>
<dbReference type="AlphaFoldDB" id="A0A1E1XGV6"/>
<dbReference type="EMBL" id="GFAC01000661">
    <property type="protein sequence ID" value="JAT98527.1"/>
    <property type="molecule type" value="mRNA"/>
</dbReference>
<proteinExistence type="evidence at transcript level"/>
<feature type="compositionally biased region" description="Polar residues" evidence="1">
    <location>
        <begin position="236"/>
        <end position="246"/>
    </location>
</feature>
<reference evidence="3" key="1">
    <citation type="journal article" date="2017" name="Front. Cell. Infect. Microbiol.">
        <title>The Distinct Transcriptional Response of the Midgut of Amblyomma sculptum and Amblyomma aureolatum Ticks to Rickettsia rickettsii Correlates to Their Differences in Susceptibility to Infection.</title>
        <authorList>
            <person name="Martins L.A."/>
            <person name="Galletti M.F.B.M."/>
            <person name="Ribeiro J.M."/>
            <person name="Fujita A."/>
            <person name="Costa F.B."/>
            <person name="Labruna M.B."/>
            <person name="Daffre S."/>
            <person name="Fogaca A.C."/>
        </authorList>
    </citation>
    <scope>NUCLEOTIDE SEQUENCE</scope>
</reference>
<feature type="domain" description="5'-3' DNA helicase ZGRF1-like N-terminal" evidence="2">
    <location>
        <begin position="4"/>
        <end position="45"/>
    </location>
</feature>
<protein>
    <recommendedName>
        <fullName evidence="2">5'-3' DNA helicase ZGRF1-like N-terminal domain-containing protein</fullName>
    </recommendedName>
</protein>
<dbReference type="Pfam" id="PF10382">
    <property type="entry name" value="ZGRF1-like_N"/>
    <property type="match status" value="1"/>
</dbReference>
<evidence type="ECO:0000259" key="2">
    <source>
        <dbReference type="Pfam" id="PF10382"/>
    </source>
</evidence>
<feature type="region of interest" description="Disordered" evidence="1">
    <location>
        <begin position="213"/>
        <end position="246"/>
    </location>
</feature>
<name>A0A1E1XGV6_9ACAR</name>